<organism evidence="1">
    <name type="scientific">Oikopleura dioica</name>
    <name type="common">Tunicate</name>
    <dbReference type="NCBI Taxonomy" id="34765"/>
    <lineage>
        <taxon>Eukaryota</taxon>
        <taxon>Metazoa</taxon>
        <taxon>Chordata</taxon>
        <taxon>Tunicata</taxon>
        <taxon>Appendicularia</taxon>
        <taxon>Copelata</taxon>
        <taxon>Oikopleuridae</taxon>
        <taxon>Oikopleura</taxon>
    </lineage>
</organism>
<dbReference type="Proteomes" id="UP000011014">
    <property type="component" value="Unassembled WGS sequence"/>
</dbReference>
<dbReference type="AlphaFoldDB" id="E4Z3X2"/>
<evidence type="ECO:0000313" key="1">
    <source>
        <dbReference type="EMBL" id="CBY42400.1"/>
    </source>
</evidence>
<name>E4Z3X2_OIKDI</name>
<dbReference type="EMBL" id="FN657119">
    <property type="protein sequence ID" value="CBY42400.1"/>
    <property type="molecule type" value="Genomic_DNA"/>
</dbReference>
<gene>
    <name evidence="1" type="ORF">GSOID_T00026087001</name>
</gene>
<proteinExistence type="predicted"/>
<protein>
    <submittedName>
        <fullName evidence="1">Uncharacterized protein</fullName>
    </submittedName>
</protein>
<sequence length="24" mass="2806">ILLKPVLEHLRNLFVYSAEGIPRQ</sequence>
<accession>E4Z3X2</accession>
<feature type="non-terminal residue" evidence="1">
    <location>
        <position position="1"/>
    </location>
</feature>
<reference evidence="1" key="1">
    <citation type="journal article" date="2010" name="Science">
        <title>Plasticity of animal genome architecture unmasked by rapid evolution of a pelagic tunicate.</title>
        <authorList>
            <person name="Denoeud F."/>
            <person name="Henriet S."/>
            <person name="Mungpakdee S."/>
            <person name="Aury J.M."/>
            <person name="Da Silva C."/>
            <person name="Brinkmann H."/>
            <person name="Mikhaleva J."/>
            <person name="Olsen L.C."/>
            <person name="Jubin C."/>
            <person name="Canestro C."/>
            <person name="Bouquet J.M."/>
            <person name="Danks G."/>
            <person name="Poulain J."/>
            <person name="Campsteijn C."/>
            <person name="Adamski M."/>
            <person name="Cross I."/>
            <person name="Yadetie F."/>
            <person name="Muffato M."/>
            <person name="Louis A."/>
            <person name="Butcher S."/>
            <person name="Tsagkogeorga G."/>
            <person name="Konrad A."/>
            <person name="Singh S."/>
            <person name="Jensen M.F."/>
            <person name="Cong E.H."/>
            <person name="Eikeseth-Otteraa H."/>
            <person name="Noel B."/>
            <person name="Anthouard V."/>
            <person name="Porcel B.M."/>
            <person name="Kachouri-Lafond R."/>
            <person name="Nishino A."/>
            <person name="Ugolini M."/>
            <person name="Chourrout P."/>
            <person name="Nishida H."/>
            <person name="Aasland R."/>
            <person name="Huzurbazar S."/>
            <person name="Westhof E."/>
            <person name="Delsuc F."/>
            <person name="Lehrach H."/>
            <person name="Reinhardt R."/>
            <person name="Weissenbach J."/>
            <person name="Roy S.W."/>
            <person name="Artiguenave F."/>
            <person name="Postlethwait J.H."/>
            <person name="Manak J.R."/>
            <person name="Thompson E.M."/>
            <person name="Jaillon O."/>
            <person name="Du Pasquier L."/>
            <person name="Boudinot P."/>
            <person name="Liberles D.A."/>
            <person name="Volff J.N."/>
            <person name="Philippe H."/>
            <person name="Lenhard B."/>
            <person name="Roest Crollius H."/>
            <person name="Wincker P."/>
            <person name="Chourrout D."/>
        </authorList>
    </citation>
    <scope>NUCLEOTIDE SEQUENCE [LARGE SCALE GENOMIC DNA]</scope>
</reference>